<keyword evidence="1" id="KW-0472">Membrane</keyword>
<dbReference type="Proteomes" id="UP000494329">
    <property type="component" value="Unassembled WGS sequence"/>
</dbReference>
<accession>A0A6J5EM28</accession>
<protein>
    <submittedName>
        <fullName evidence="2">Uncharacterized protein</fullName>
    </submittedName>
</protein>
<keyword evidence="3" id="KW-1185">Reference proteome</keyword>
<evidence type="ECO:0000313" key="2">
    <source>
        <dbReference type="EMBL" id="CAB3766551.1"/>
    </source>
</evidence>
<feature type="transmembrane region" description="Helical" evidence="1">
    <location>
        <begin position="32"/>
        <end position="59"/>
    </location>
</feature>
<gene>
    <name evidence="2" type="ORF">LMG29739_04857</name>
</gene>
<dbReference type="AlphaFoldDB" id="A0A6J5EM28"/>
<reference evidence="2 3" key="1">
    <citation type="submission" date="2020-04" db="EMBL/GenBank/DDBJ databases">
        <authorList>
            <person name="De Canck E."/>
        </authorList>
    </citation>
    <scope>NUCLEOTIDE SEQUENCE [LARGE SCALE GENOMIC DNA]</scope>
    <source>
        <strain evidence="2 3">LMG 29739</strain>
    </source>
</reference>
<evidence type="ECO:0000313" key="3">
    <source>
        <dbReference type="Proteomes" id="UP000494329"/>
    </source>
</evidence>
<name>A0A6J5EM28_9BURK</name>
<sequence>MALFGKAHRKRDALRVPCFGRGLFGALAPRPLGALVIALLLLMLLLVLLMLALALAFLLGFPAMHFGRVDQVVDFAFLGIGQDLVRVLDLEEDRTHGFLVAGIAVGMPLHRGFAVGPLDFSGARIFRYAEL</sequence>
<keyword evidence="1" id="KW-0812">Transmembrane</keyword>
<keyword evidence="1" id="KW-1133">Transmembrane helix</keyword>
<dbReference type="EMBL" id="CADIKF010000047">
    <property type="protein sequence ID" value="CAB3766551.1"/>
    <property type="molecule type" value="Genomic_DNA"/>
</dbReference>
<organism evidence="2 3">
    <name type="scientific">Paraburkholderia solisilvae</name>
    <dbReference type="NCBI Taxonomy" id="624376"/>
    <lineage>
        <taxon>Bacteria</taxon>
        <taxon>Pseudomonadati</taxon>
        <taxon>Pseudomonadota</taxon>
        <taxon>Betaproteobacteria</taxon>
        <taxon>Burkholderiales</taxon>
        <taxon>Burkholderiaceae</taxon>
        <taxon>Paraburkholderia</taxon>
    </lineage>
</organism>
<evidence type="ECO:0000256" key="1">
    <source>
        <dbReference type="SAM" id="Phobius"/>
    </source>
</evidence>
<proteinExistence type="predicted"/>